<protein>
    <submittedName>
        <fullName evidence="7">FAD linked oxidase domain protein</fullName>
    </submittedName>
</protein>
<dbReference type="FunFam" id="1.10.45.10:FF:000001">
    <property type="entry name" value="D-lactate dehydrogenase mitochondrial"/>
    <property type="match status" value="1"/>
</dbReference>
<reference evidence="7 8" key="1">
    <citation type="journal article" date="2011" name="Stand. Genomic Sci.">
        <title>Complete genome sequence of Desulfobulbus propionicus type strain (1pr3).</title>
        <authorList>
            <person name="Pagani I."/>
            <person name="Lapidus A."/>
            <person name="Nolan M."/>
            <person name="Lucas S."/>
            <person name="Hammon N."/>
            <person name="Deshpande S."/>
            <person name="Cheng J.F."/>
            <person name="Chertkov O."/>
            <person name="Davenport K."/>
            <person name="Tapia R."/>
            <person name="Han C."/>
            <person name="Goodwin L."/>
            <person name="Pitluck S."/>
            <person name="Liolios K."/>
            <person name="Mavromatis K."/>
            <person name="Ivanova N."/>
            <person name="Mikhailova N."/>
            <person name="Pati A."/>
            <person name="Chen A."/>
            <person name="Palaniappan K."/>
            <person name="Land M."/>
            <person name="Hauser L."/>
            <person name="Chang Y.J."/>
            <person name="Jeffries C.D."/>
            <person name="Detter J.C."/>
            <person name="Brambilla E."/>
            <person name="Kannan K.P."/>
            <person name="Djao O.D."/>
            <person name="Rohde M."/>
            <person name="Pukall R."/>
            <person name="Spring S."/>
            <person name="Goker M."/>
            <person name="Sikorski J."/>
            <person name="Woyke T."/>
            <person name="Bristow J."/>
            <person name="Eisen J.A."/>
            <person name="Markowitz V."/>
            <person name="Hugenholtz P."/>
            <person name="Kyrpides N.C."/>
            <person name="Klenk H.P."/>
        </authorList>
    </citation>
    <scope>NUCLEOTIDE SEQUENCE [LARGE SCALE GENOMIC DNA]</scope>
    <source>
        <strain evidence="8">ATCC 33891 / DSM 2032 / 1pr3</strain>
    </source>
</reference>
<feature type="domain" description="FAD-binding PCMH-type" evidence="6">
    <location>
        <begin position="38"/>
        <end position="217"/>
    </location>
</feature>
<dbReference type="InterPro" id="IPR006094">
    <property type="entry name" value="Oxid_FAD_bind_N"/>
</dbReference>
<dbReference type="Gene3D" id="3.30.465.10">
    <property type="match status" value="1"/>
</dbReference>
<dbReference type="GO" id="GO:0071949">
    <property type="term" value="F:FAD binding"/>
    <property type="evidence" value="ECO:0007669"/>
    <property type="project" value="InterPro"/>
</dbReference>
<dbReference type="PANTHER" id="PTHR42934">
    <property type="entry name" value="GLYCOLATE OXIDASE SUBUNIT GLCD"/>
    <property type="match status" value="1"/>
</dbReference>
<dbReference type="SUPFAM" id="SSF56176">
    <property type="entry name" value="FAD-binding/transporter-associated domain-like"/>
    <property type="match status" value="1"/>
</dbReference>
<dbReference type="PROSITE" id="PS51387">
    <property type="entry name" value="FAD_PCMH"/>
    <property type="match status" value="1"/>
</dbReference>
<sequence length="464" mass="49638">MLDKTVIEQLEALVGKENVLTGKVDLVAYSYDATADVPRQVPDVVVLPTSAEMVQDIVRLARRHKIAIYPRGAGTNLSGGTVPLKKGIVLSFQKMNKILEIDAANLTAVVQPGVVINALNTAVASHGLIYPPDPGTVATATMGGSAAENSGGLRGLKYGVTKNYIMGMEVVLASGDKVRFGGKTVKNVTAYDFSNLFVGSEGTLGIITELTAKLIPAPKFRRTMTGEFKTLADAGNAVAGIIAAQVIPATLEIMDRMTIQTVEDFAHIGLPVDAEALLLIEVDGMSEDVVNAEAEAVMRVVTENNGNLRTANTDQERDQLWTARRNALPALASLNNTVILEDATVPRSRITDMLIACQDIGKKYALTLGTFGHAGDGNLHPTILCDKNNQDEMSRMHKAVDEIFEAALHFGGTLSGEHGIGMAKMKYLGDELGQSGLDLMRSIKESLDPEYVLNPGKMVPVREN</sequence>
<dbReference type="Pfam" id="PF02913">
    <property type="entry name" value="FAD-oxidase_C"/>
    <property type="match status" value="1"/>
</dbReference>
<evidence type="ECO:0000259" key="6">
    <source>
        <dbReference type="PROSITE" id="PS51387"/>
    </source>
</evidence>
<dbReference type="InterPro" id="IPR036318">
    <property type="entry name" value="FAD-bd_PCMH-like_sf"/>
</dbReference>
<organism evidence="7 8">
    <name type="scientific">Desulfobulbus propionicus (strain ATCC 33891 / DSM 2032 / VKM B-1956 / 1pr3)</name>
    <dbReference type="NCBI Taxonomy" id="577650"/>
    <lineage>
        <taxon>Bacteria</taxon>
        <taxon>Pseudomonadati</taxon>
        <taxon>Thermodesulfobacteriota</taxon>
        <taxon>Desulfobulbia</taxon>
        <taxon>Desulfobulbales</taxon>
        <taxon>Desulfobulbaceae</taxon>
        <taxon>Desulfobulbus</taxon>
    </lineage>
</organism>
<comment type="cofactor">
    <cofactor evidence="1">
        <name>FAD</name>
        <dbReference type="ChEBI" id="CHEBI:57692"/>
    </cofactor>
</comment>
<keyword evidence="8" id="KW-1185">Reference proteome</keyword>
<evidence type="ECO:0000256" key="2">
    <source>
        <dbReference type="ARBA" id="ARBA00008000"/>
    </source>
</evidence>
<gene>
    <name evidence="7" type="ordered locus">Despr_0386</name>
</gene>
<dbReference type="GO" id="GO:0016491">
    <property type="term" value="F:oxidoreductase activity"/>
    <property type="evidence" value="ECO:0007669"/>
    <property type="project" value="UniProtKB-KW"/>
</dbReference>
<evidence type="ECO:0000313" key="8">
    <source>
        <dbReference type="Proteomes" id="UP000006365"/>
    </source>
</evidence>
<dbReference type="InterPro" id="IPR016171">
    <property type="entry name" value="Vanillyl_alc_oxidase_C-sub2"/>
</dbReference>
<dbReference type="InterPro" id="IPR016169">
    <property type="entry name" value="FAD-bd_PCMH_sub2"/>
</dbReference>
<evidence type="ECO:0000313" key="7">
    <source>
        <dbReference type="EMBL" id="ADW16568.1"/>
    </source>
</evidence>
<accession>A0A7U3YJT9</accession>
<keyword evidence="3" id="KW-0285">Flavoprotein</keyword>
<dbReference type="InterPro" id="IPR016166">
    <property type="entry name" value="FAD-bd_PCMH"/>
</dbReference>
<evidence type="ECO:0000256" key="3">
    <source>
        <dbReference type="ARBA" id="ARBA00022630"/>
    </source>
</evidence>
<dbReference type="InterPro" id="IPR051914">
    <property type="entry name" value="FAD-linked_OxidoTrans_Type4"/>
</dbReference>
<dbReference type="Proteomes" id="UP000006365">
    <property type="component" value="Chromosome"/>
</dbReference>
<dbReference type="AlphaFoldDB" id="A0A7U3YJT9"/>
<dbReference type="Gene3D" id="3.30.70.2740">
    <property type="match status" value="1"/>
</dbReference>
<evidence type="ECO:0000256" key="1">
    <source>
        <dbReference type="ARBA" id="ARBA00001974"/>
    </source>
</evidence>
<comment type="similarity">
    <text evidence="2">Belongs to the FAD-binding oxidoreductase/transferase type 4 family.</text>
</comment>
<proteinExistence type="inferred from homology"/>
<name>A0A7U3YJT9_DESPD</name>
<keyword evidence="5" id="KW-0560">Oxidoreductase</keyword>
<evidence type="ECO:0000256" key="4">
    <source>
        <dbReference type="ARBA" id="ARBA00022827"/>
    </source>
</evidence>
<dbReference type="PANTHER" id="PTHR42934:SF2">
    <property type="entry name" value="GLYCOLATE OXIDASE SUBUNIT GLCD"/>
    <property type="match status" value="1"/>
</dbReference>
<keyword evidence="4" id="KW-0274">FAD</keyword>
<dbReference type="SUPFAM" id="SSF55103">
    <property type="entry name" value="FAD-linked oxidases, C-terminal domain"/>
    <property type="match status" value="1"/>
</dbReference>
<dbReference type="KEGG" id="dpr:Despr_0386"/>
<dbReference type="FunFam" id="3.30.70.2740:FF:000001">
    <property type="entry name" value="D-lactate dehydrogenase mitochondrial"/>
    <property type="match status" value="1"/>
</dbReference>
<dbReference type="EMBL" id="CP002364">
    <property type="protein sequence ID" value="ADW16568.1"/>
    <property type="molecule type" value="Genomic_DNA"/>
</dbReference>
<dbReference type="Pfam" id="PF01565">
    <property type="entry name" value="FAD_binding_4"/>
    <property type="match status" value="1"/>
</dbReference>
<dbReference type="InterPro" id="IPR004113">
    <property type="entry name" value="FAD-bd_oxidored_4_C"/>
</dbReference>
<evidence type="ECO:0000256" key="5">
    <source>
        <dbReference type="ARBA" id="ARBA00023002"/>
    </source>
</evidence>
<dbReference type="RefSeq" id="WP_015723115.1">
    <property type="nucleotide sequence ID" value="NC_014972.1"/>
</dbReference>
<dbReference type="InterPro" id="IPR016164">
    <property type="entry name" value="FAD-linked_Oxase-like_C"/>
</dbReference>
<dbReference type="Gene3D" id="1.10.45.10">
    <property type="entry name" value="Vanillyl-alcohol Oxidase, Chain A, domain 4"/>
    <property type="match status" value="1"/>
</dbReference>